<evidence type="ECO:0000313" key="4">
    <source>
        <dbReference type="Proteomes" id="UP000050515"/>
    </source>
</evidence>
<comment type="caution">
    <text evidence="1">The sequence shown here is derived from an EMBL/GenBank/DDBJ whole genome shotgun (WGS) entry which is preliminary data.</text>
</comment>
<keyword evidence="3" id="KW-1185">Reference proteome</keyword>
<dbReference type="SUPFAM" id="SSF52540">
    <property type="entry name" value="P-loop containing nucleoside triphosphate hydrolases"/>
    <property type="match status" value="1"/>
</dbReference>
<protein>
    <recommendedName>
        <fullName evidence="5">Adenylate kinase</fullName>
    </recommendedName>
</protein>
<dbReference type="AlphaFoldDB" id="A0A0N8PQM3"/>
<dbReference type="Proteomes" id="UP000050515">
    <property type="component" value="Unassembled WGS sequence"/>
</dbReference>
<dbReference type="Gene3D" id="3.40.50.300">
    <property type="entry name" value="P-loop containing nucleotide triphosphate hydrolases"/>
    <property type="match status" value="1"/>
</dbReference>
<dbReference type="InterPro" id="IPR027417">
    <property type="entry name" value="P-loop_NTPase"/>
</dbReference>
<reference evidence="1 4" key="1">
    <citation type="submission" date="2015-09" db="EMBL/GenBank/DDBJ databases">
        <title>Draft genome sequence of Acidiplasma aeolicum DSM 18409.</title>
        <authorList>
            <person name="Hemp J."/>
        </authorList>
    </citation>
    <scope>NUCLEOTIDE SEQUENCE [LARGE SCALE GENOMIC DNA]</scope>
    <source>
        <strain evidence="1 4">V</strain>
    </source>
</reference>
<gene>
    <name evidence="2" type="ORF">AOG54_05330</name>
    <name evidence="1" type="ORF">SE19_00675</name>
</gene>
<proteinExistence type="predicted"/>
<sequence length="131" mass="15217">MLNYSGIQCASLNEVLKNTGIISDGIVDIDQLRRLELKYDVVESHYSHMIHCKYVIIIKDDENILRKRMEQRGYGNEKINENIEAQRSDIIYYEALDLLPENHIFTVNASGMDINELYGTVKKLINELLKK</sequence>
<evidence type="ECO:0000313" key="3">
    <source>
        <dbReference type="Proteomes" id="UP000050320"/>
    </source>
</evidence>
<dbReference type="EMBL" id="LJCQ01000049">
    <property type="protein sequence ID" value="KPV47525.1"/>
    <property type="molecule type" value="Genomic_DNA"/>
</dbReference>
<evidence type="ECO:0008006" key="5">
    <source>
        <dbReference type="Google" id="ProtNLM"/>
    </source>
</evidence>
<accession>A0A0N8PQM3</accession>
<evidence type="ECO:0000313" key="2">
    <source>
        <dbReference type="EMBL" id="KQB34269.1"/>
    </source>
</evidence>
<dbReference type="PATRIC" id="fig|507754.4.peg.1762"/>
<name>A0A0N8PQM3_9ARCH</name>
<dbReference type="Proteomes" id="UP000050320">
    <property type="component" value="Unassembled WGS sequence"/>
</dbReference>
<organism evidence="1 4">
    <name type="scientific">Acidiplasma aeolicum</name>
    <dbReference type="NCBI Taxonomy" id="507754"/>
    <lineage>
        <taxon>Archaea</taxon>
        <taxon>Methanobacteriati</taxon>
        <taxon>Thermoplasmatota</taxon>
        <taxon>Thermoplasmata</taxon>
        <taxon>Thermoplasmatales</taxon>
        <taxon>Ferroplasmaceae</taxon>
        <taxon>Acidiplasma</taxon>
    </lineage>
</organism>
<dbReference type="EMBL" id="LKBG01000248">
    <property type="protein sequence ID" value="KQB34269.1"/>
    <property type="molecule type" value="Genomic_DNA"/>
</dbReference>
<reference evidence="2 3" key="2">
    <citation type="submission" date="2015-09" db="EMBL/GenBank/DDBJ databases">
        <title>Heavy metals and arsenic resistance mechanisms in polyextremophilic archaea of the family Ferroplasmaceae.</title>
        <authorList>
            <person name="Bulaev A.G."/>
            <person name="Kanygina A.V."/>
        </authorList>
    </citation>
    <scope>NUCLEOTIDE SEQUENCE [LARGE SCALE GENOMIC DNA]</scope>
    <source>
        <strain evidence="2 3">VT</strain>
    </source>
</reference>
<evidence type="ECO:0000313" key="1">
    <source>
        <dbReference type="EMBL" id="KPV47525.1"/>
    </source>
</evidence>